<accession>A0A6J6TTF9</accession>
<keyword evidence="1" id="KW-0813">Transport</keyword>
<dbReference type="InterPro" id="IPR008995">
    <property type="entry name" value="Mo/tungstate-bd_C_term_dom"/>
</dbReference>
<organism evidence="5">
    <name type="scientific">freshwater metagenome</name>
    <dbReference type="NCBI Taxonomy" id="449393"/>
    <lineage>
        <taxon>unclassified sequences</taxon>
        <taxon>metagenomes</taxon>
        <taxon>ecological metagenomes</taxon>
    </lineage>
</organism>
<dbReference type="EMBL" id="CAFABF010000012">
    <property type="protein sequence ID" value="CAB4823589.1"/>
    <property type="molecule type" value="Genomic_DNA"/>
</dbReference>
<dbReference type="GO" id="GO:0005524">
    <property type="term" value="F:ATP binding"/>
    <property type="evidence" value="ECO:0007669"/>
    <property type="project" value="UniProtKB-KW"/>
</dbReference>
<dbReference type="InterPro" id="IPR013611">
    <property type="entry name" value="Transp-assoc_OB_typ2"/>
</dbReference>
<dbReference type="GO" id="GO:0015417">
    <property type="term" value="F:ABC-type polyamine transporter activity"/>
    <property type="evidence" value="ECO:0007669"/>
    <property type="project" value="InterPro"/>
</dbReference>
<dbReference type="SUPFAM" id="SSF50331">
    <property type="entry name" value="MOP-like"/>
    <property type="match status" value="1"/>
</dbReference>
<dbReference type="InterPro" id="IPR003593">
    <property type="entry name" value="AAA+_ATPase"/>
</dbReference>
<sequence length="372" mass="40492">MTKATGSTSSRLQLNNLTKDFGQRGESITAVDNVTLTIEPGEFITLLGPSGCGKTTTLRMIAGFETPTSGEILLDGGDVSHLTPDKRPMGMVFQSYALFPHMSVYENVAYGLKTKKTPNDQIKREVAEVLSIMSLENLANRAPNQLSGGQQQRVALARAMVMKPKVLLFDEPLSNLDAKLRAQMRIEIRQLQQRLGITSIFVTHDQDEAMSISDRIVVMRNAKIEQVGSPSEIYLHPKSVFVADFVGRSNFLKVSGVKGISSGRAQVTLNGKEIEVGASSDAVTSESALLLVRPESIKVEKSTSTVASDGFTEGKVSQVVFYGEHVEYTIQTQAGDLIAVVSNPIYEEIVPVGSIAKYSFEQSRAWLVSSDN</sequence>
<dbReference type="InterPro" id="IPR003439">
    <property type="entry name" value="ABC_transporter-like_ATP-bd"/>
</dbReference>
<proteinExistence type="predicted"/>
<evidence type="ECO:0000256" key="1">
    <source>
        <dbReference type="ARBA" id="ARBA00022448"/>
    </source>
</evidence>
<dbReference type="InterPro" id="IPR027417">
    <property type="entry name" value="P-loop_NTPase"/>
</dbReference>
<dbReference type="Pfam" id="PF00005">
    <property type="entry name" value="ABC_tran"/>
    <property type="match status" value="1"/>
</dbReference>
<evidence type="ECO:0000313" key="6">
    <source>
        <dbReference type="EMBL" id="CAB4823589.1"/>
    </source>
</evidence>
<gene>
    <name evidence="5" type="ORF">UFOPK2837_00523</name>
    <name evidence="6" type="ORF">UFOPK3167_00449</name>
</gene>
<evidence type="ECO:0000313" key="5">
    <source>
        <dbReference type="EMBL" id="CAB4749743.1"/>
    </source>
</evidence>
<dbReference type="InterPro" id="IPR005893">
    <property type="entry name" value="PotA-like"/>
</dbReference>
<dbReference type="Gene3D" id="3.40.50.300">
    <property type="entry name" value="P-loop containing nucleotide triphosphate hydrolases"/>
    <property type="match status" value="1"/>
</dbReference>
<dbReference type="SMART" id="SM00382">
    <property type="entry name" value="AAA"/>
    <property type="match status" value="1"/>
</dbReference>
<dbReference type="FunFam" id="3.40.50.300:FF:000042">
    <property type="entry name" value="Maltose/maltodextrin ABC transporter, ATP-binding protein"/>
    <property type="match status" value="1"/>
</dbReference>
<reference evidence="5" key="1">
    <citation type="submission" date="2020-05" db="EMBL/GenBank/DDBJ databases">
        <authorList>
            <person name="Chiriac C."/>
            <person name="Salcher M."/>
            <person name="Ghai R."/>
            <person name="Kavagutti S V."/>
        </authorList>
    </citation>
    <scope>NUCLEOTIDE SEQUENCE</scope>
</reference>
<keyword evidence="3" id="KW-0067">ATP-binding</keyword>
<dbReference type="Gene3D" id="2.40.50.100">
    <property type="match status" value="1"/>
</dbReference>
<dbReference type="GO" id="GO:0055052">
    <property type="term" value="C:ATP-binding cassette (ABC) transporter complex, substrate-binding subunit-containing"/>
    <property type="evidence" value="ECO:0007669"/>
    <property type="project" value="TreeGrafter"/>
</dbReference>
<name>A0A6J6TTF9_9ZZZZ</name>
<evidence type="ECO:0000256" key="2">
    <source>
        <dbReference type="ARBA" id="ARBA00022741"/>
    </source>
</evidence>
<dbReference type="PROSITE" id="PS00211">
    <property type="entry name" value="ABC_TRANSPORTER_1"/>
    <property type="match status" value="1"/>
</dbReference>
<keyword evidence="2" id="KW-0547">Nucleotide-binding</keyword>
<dbReference type="PANTHER" id="PTHR43875">
    <property type="entry name" value="MALTODEXTRIN IMPORT ATP-BINDING PROTEIN MSMX"/>
    <property type="match status" value="1"/>
</dbReference>
<dbReference type="InterPro" id="IPR047641">
    <property type="entry name" value="ABC_transpr_MalK/UgpC-like"/>
</dbReference>
<dbReference type="PANTHER" id="PTHR43875:SF1">
    <property type="entry name" value="OSMOPROTECTIVE COMPOUNDS UPTAKE ATP-BINDING PROTEIN GGTA"/>
    <property type="match status" value="1"/>
</dbReference>
<feature type="domain" description="ABC transporter" evidence="4">
    <location>
        <begin position="12"/>
        <end position="246"/>
    </location>
</feature>
<dbReference type="AlphaFoldDB" id="A0A6J6TTF9"/>
<evidence type="ECO:0000259" key="4">
    <source>
        <dbReference type="PROSITE" id="PS50893"/>
    </source>
</evidence>
<dbReference type="EMBL" id="CAEZZF010000030">
    <property type="protein sequence ID" value="CAB4749743.1"/>
    <property type="molecule type" value="Genomic_DNA"/>
</dbReference>
<dbReference type="SUPFAM" id="SSF52540">
    <property type="entry name" value="P-loop containing nucleoside triphosphate hydrolases"/>
    <property type="match status" value="1"/>
</dbReference>
<evidence type="ECO:0000256" key="3">
    <source>
        <dbReference type="ARBA" id="ARBA00022840"/>
    </source>
</evidence>
<dbReference type="Pfam" id="PF08402">
    <property type="entry name" value="TOBE_2"/>
    <property type="match status" value="1"/>
</dbReference>
<dbReference type="GO" id="GO:0016887">
    <property type="term" value="F:ATP hydrolysis activity"/>
    <property type="evidence" value="ECO:0007669"/>
    <property type="project" value="InterPro"/>
</dbReference>
<dbReference type="PROSITE" id="PS50893">
    <property type="entry name" value="ABC_TRANSPORTER_2"/>
    <property type="match status" value="1"/>
</dbReference>
<dbReference type="InterPro" id="IPR017871">
    <property type="entry name" value="ABC_transporter-like_CS"/>
</dbReference>
<dbReference type="NCBIfam" id="TIGR01187">
    <property type="entry name" value="potA"/>
    <property type="match status" value="1"/>
</dbReference>
<protein>
    <submittedName>
        <fullName evidence="5">Unannotated protein</fullName>
    </submittedName>
</protein>